<dbReference type="PANTHER" id="PTHR38767:SF1">
    <property type="entry name" value="DNA POLYMERASE III SUBUNIT CHI"/>
    <property type="match status" value="1"/>
</dbReference>
<dbReference type="KEGG" id="hni:W911_02740"/>
<dbReference type="GO" id="GO:0032298">
    <property type="term" value="P:positive regulation of DNA-templated DNA replication initiation"/>
    <property type="evidence" value="ECO:0007669"/>
    <property type="project" value="TreeGrafter"/>
</dbReference>
<dbReference type="GO" id="GO:0003677">
    <property type="term" value="F:DNA binding"/>
    <property type="evidence" value="ECO:0007669"/>
    <property type="project" value="InterPro"/>
</dbReference>
<gene>
    <name evidence="1" type="ORF">W911_02740</name>
</gene>
<dbReference type="GO" id="GO:0006260">
    <property type="term" value="P:DNA replication"/>
    <property type="evidence" value="ECO:0007669"/>
    <property type="project" value="InterPro"/>
</dbReference>
<name>V5SA98_9HYPH</name>
<dbReference type="OrthoDB" id="9795973at2"/>
<dbReference type="NCBIfam" id="NF004347">
    <property type="entry name" value="PRK05728.1-4"/>
    <property type="match status" value="1"/>
</dbReference>
<dbReference type="HOGENOM" id="CLU_131584_4_0_5"/>
<dbReference type="STRING" id="1029756.W911_02740"/>
<accession>V5SA98</accession>
<dbReference type="InterPro" id="IPR007459">
    <property type="entry name" value="DNA_pol3_chi"/>
</dbReference>
<reference evidence="1 2" key="1">
    <citation type="journal article" date="2014" name="Genome Announc.">
        <title>Complete Genome Sequence of Hyphomicrobium nitrativorans Strain NL23, a Denitrifying Bacterium Isolated from Biofilm of a Methanol-Fed Denitrification System Treating Seawater at the Montreal Biodome.</title>
        <authorList>
            <person name="Martineau C."/>
            <person name="Villeneuve C."/>
            <person name="Mauffrey F."/>
            <person name="Villemur R."/>
        </authorList>
    </citation>
    <scope>NUCLEOTIDE SEQUENCE [LARGE SCALE GENOMIC DNA]</scope>
    <source>
        <strain evidence="1">NL23</strain>
    </source>
</reference>
<keyword evidence="2" id="KW-1185">Reference proteome</keyword>
<organism evidence="1 2">
    <name type="scientific">Hyphomicrobium nitrativorans NL23</name>
    <dbReference type="NCBI Taxonomy" id="1029756"/>
    <lineage>
        <taxon>Bacteria</taxon>
        <taxon>Pseudomonadati</taxon>
        <taxon>Pseudomonadota</taxon>
        <taxon>Alphaproteobacteria</taxon>
        <taxon>Hyphomicrobiales</taxon>
        <taxon>Hyphomicrobiaceae</taxon>
        <taxon>Hyphomicrobium</taxon>
    </lineage>
</organism>
<sequence length="154" mass="17271">MSDTDKTEVLFYHLEHHPLERVLPSLLERTLERGWKAVVQSGSAERLEALDLTLWTYSDESFLPHGTARDGDPARQPIYLTTSDETPNGAGVRFLVDGAEASAFEGFVRIVCLFDGRDPDATAKARSQWKAARDAGCAVTYWRQSENGRWEKQG</sequence>
<proteinExistence type="predicted"/>
<dbReference type="PANTHER" id="PTHR38767">
    <property type="entry name" value="DNA POLYMERASE III SUBUNIT CHI"/>
    <property type="match status" value="1"/>
</dbReference>
<dbReference type="PATRIC" id="fig|1029756.8.peg.579"/>
<dbReference type="SUPFAM" id="SSF102400">
    <property type="entry name" value="DNA polymerase III chi subunit"/>
    <property type="match status" value="1"/>
</dbReference>
<dbReference type="Gene3D" id="3.40.50.10110">
    <property type="entry name" value="DNA polymerase III subunit chi"/>
    <property type="match status" value="1"/>
</dbReference>
<evidence type="ECO:0000313" key="2">
    <source>
        <dbReference type="Proteomes" id="UP000018542"/>
    </source>
</evidence>
<dbReference type="EMBL" id="CP006912">
    <property type="protein sequence ID" value="AHB47573.1"/>
    <property type="molecule type" value="Genomic_DNA"/>
</dbReference>
<dbReference type="AlphaFoldDB" id="V5SA98"/>
<dbReference type="GO" id="GO:0003887">
    <property type="term" value="F:DNA-directed DNA polymerase activity"/>
    <property type="evidence" value="ECO:0007669"/>
    <property type="project" value="InterPro"/>
</dbReference>
<dbReference type="InterPro" id="IPR036768">
    <property type="entry name" value="PolIII_chi_sf"/>
</dbReference>
<evidence type="ECO:0000313" key="1">
    <source>
        <dbReference type="EMBL" id="AHB47573.1"/>
    </source>
</evidence>
<dbReference type="Proteomes" id="UP000018542">
    <property type="component" value="Chromosome"/>
</dbReference>
<dbReference type="RefSeq" id="WP_023785973.1">
    <property type="nucleotide sequence ID" value="NC_022997.1"/>
</dbReference>
<protein>
    <submittedName>
        <fullName evidence="1">DNA polymerase III subunit chi</fullName>
    </submittedName>
</protein>
<dbReference type="Pfam" id="PF04364">
    <property type="entry name" value="DNA_pol3_chi"/>
    <property type="match status" value="1"/>
</dbReference>